<evidence type="ECO:0000313" key="2">
    <source>
        <dbReference type="EMBL" id="MBL3657932.1"/>
    </source>
</evidence>
<keyword evidence="3" id="KW-1185">Reference proteome</keyword>
<accession>A0A937F7N0</accession>
<sequence length="49" mass="5697">MKTKLITILTILFLSTLIYSCSEEEIEPSQYNNKYKGQGSDSMDPHQWD</sequence>
<protein>
    <recommendedName>
        <fullName evidence="4">Lipoprotein</fullName>
    </recommendedName>
</protein>
<evidence type="ECO:0000256" key="1">
    <source>
        <dbReference type="SAM" id="MobiDB-lite"/>
    </source>
</evidence>
<organism evidence="2 3">
    <name type="scientific">Fulvivirga sediminis</name>
    <dbReference type="NCBI Taxonomy" id="2803949"/>
    <lineage>
        <taxon>Bacteria</taxon>
        <taxon>Pseudomonadati</taxon>
        <taxon>Bacteroidota</taxon>
        <taxon>Cytophagia</taxon>
        <taxon>Cytophagales</taxon>
        <taxon>Fulvivirgaceae</taxon>
        <taxon>Fulvivirga</taxon>
    </lineage>
</organism>
<dbReference type="AlphaFoldDB" id="A0A937F7N0"/>
<comment type="caution">
    <text evidence="2">The sequence shown here is derived from an EMBL/GenBank/DDBJ whole genome shotgun (WGS) entry which is preliminary data.</text>
</comment>
<feature type="compositionally biased region" description="Polar residues" evidence="1">
    <location>
        <begin position="30"/>
        <end position="41"/>
    </location>
</feature>
<reference evidence="2" key="1">
    <citation type="submission" date="2021-01" db="EMBL/GenBank/DDBJ databases">
        <title>Fulvivirga kasyanovii gen. nov., sp nov., a novel member of the phylum Bacteroidetes isolated from seawater in a mussel farm.</title>
        <authorList>
            <person name="Zhao L.-H."/>
            <person name="Wang Z.-J."/>
        </authorList>
    </citation>
    <scope>NUCLEOTIDE SEQUENCE</scope>
    <source>
        <strain evidence="2">2943</strain>
    </source>
</reference>
<name>A0A937F7N0_9BACT</name>
<feature type="region of interest" description="Disordered" evidence="1">
    <location>
        <begin position="30"/>
        <end position="49"/>
    </location>
</feature>
<evidence type="ECO:0000313" key="3">
    <source>
        <dbReference type="Proteomes" id="UP000659388"/>
    </source>
</evidence>
<dbReference type="PROSITE" id="PS51257">
    <property type="entry name" value="PROKAR_LIPOPROTEIN"/>
    <property type="match status" value="1"/>
</dbReference>
<gene>
    <name evidence="2" type="ORF">JL102_17405</name>
</gene>
<proteinExistence type="predicted"/>
<dbReference type="RefSeq" id="WP_202245729.1">
    <property type="nucleotide sequence ID" value="NZ_JAESIY010000010.1"/>
</dbReference>
<dbReference type="EMBL" id="JAESIY010000010">
    <property type="protein sequence ID" value="MBL3657932.1"/>
    <property type="molecule type" value="Genomic_DNA"/>
</dbReference>
<evidence type="ECO:0008006" key="4">
    <source>
        <dbReference type="Google" id="ProtNLM"/>
    </source>
</evidence>
<dbReference type="Proteomes" id="UP000659388">
    <property type="component" value="Unassembled WGS sequence"/>
</dbReference>